<reference evidence="1" key="1">
    <citation type="submission" date="2018-02" db="EMBL/GenBank/DDBJ databases">
        <title>Rhizophora mucronata_Transcriptome.</title>
        <authorList>
            <person name="Meera S.P."/>
            <person name="Sreeshan A."/>
            <person name="Augustine A."/>
        </authorList>
    </citation>
    <scope>NUCLEOTIDE SEQUENCE</scope>
    <source>
        <tissue evidence="1">Leaf</tissue>
    </source>
</reference>
<protein>
    <submittedName>
        <fullName evidence="1">Uncharacterized protein</fullName>
    </submittedName>
</protein>
<dbReference type="AlphaFoldDB" id="A0A2P2R378"/>
<accession>A0A2P2R378</accession>
<dbReference type="EMBL" id="GGEC01093184">
    <property type="protein sequence ID" value="MBX73668.1"/>
    <property type="molecule type" value="Transcribed_RNA"/>
</dbReference>
<proteinExistence type="predicted"/>
<sequence length="45" mass="5437">MFRSIYGAQLMFQTRRTLPWQSISVQRRQPGGWGRRKEVRKLSEN</sequence>
<evidence type="ECO:0000313" key="1">
    <source>
        <dbReference type="EMBL" id="MBX73668.1"/>
    </source>
</evidence>
<organism evidence="1">
    <name type="scientific">Rhizophora mucronata</name>
    <name type="common">Asiatic mangrove</name>
    <dbReference type="NCBI Taxonomy" id="61149"/>
    <lineage>
        <taxon>Eukaryota</taxon>
        <taxon>Viridiplantae</taxon>
        <taxon>Streptophyta</taxon>
        <taxon>Embryophyta</taxon>
        <taxon>Tracheophyta</taxon>
        <taxon>Spermatophyta</taxon>
        <taxon>Magnoliopsida</taxon>
        <taxon>eudicotyledons</taxon>
        <taxon>Gunneridae</taxon>
        <taxon>Pentapetalae</taxon>
        <taxon>rosids</taxon>
        <taxon>fabids</taxon>
        <taxon>Malpighiales</taxon>
        <taxon>Rhizophoraceae</taxon>
        <taxon>Rhizophora</taxon>
    </lineage>
</organism>
<name>A0A2P2R378_RHIMU</name>